<evidence type="ECO:0000259" key="3">
    <source>
        <dbReference type="PROSITE" id="PS51272"/>
    </source>
</evidence>
<dbReference type="InterPro" id="IPR001119">
    <property type="entry name" value="SLH_dom"/>
</dbReference>
<dbReference type="InterPro" id="IPR011042">
    <property type="entry name" value="6-blade_b-propeller_TolB-like"/>
</dbReference>
<keyword evidence="2" id="KW-0732">Signal</keyword>
<feature type="signal peptide" evidence="2">
    <location>
        <begin position="1"/>
        <end position="26"/>
    </location>
</feature>
<dbReference type="RefSeq" id="WP_258216602.1">
    <property type="nucleotide sequence ID" value="NZ_JANQBD010000024.1"/>
</dbReference>
<feature type="domain" description="SLH" evidence="3">
    <location>
        <begin position="89"/>
        <end position="151"/>
    </location>
</feature>
<name>A0ABT1YRQ5_9BACL</name>
<dbReference type="Gene3D" id="2.120.10.30">
    <property type="entry name" value="TolB, C-terminal domain"/>
    <property type="match status" value="1"/>
</dbReference>
<dbReference type="Gene3D" id="3.40.50.1820">
    <property type="entry name" value="alpha/beta hydrolase"/>
    <property type="match status" value="1"/>
</dbReference>
<dbReference type="Proteomes" id="UP001300012">
    <property type="component" value="Unassembled WGS sequence"/>
</dbReference>
<keyword evidence="5" id="KW-1185">Reference proteome</keyword>
<dbReference type="PANTHER" id="PTHR42776:SF27">
    <property type="entry name" value="DIPEPTIDYL PEPTIDASE FAMILY MEMBER 6"/>
    <property type="match status" value="1"/>
</dbReference>
<proteinExistence type="predicted"/>
<feature type="chain" id="PRO_5046741929" evidence="2">
    <location>
        <begin position="27"/>
        <end position="809"/>
    </location>
</feature>
<evidence type="ECO:0000313" key="5">
    <source>
        <dbReference type="Proteomes" id="UP001300012"/>
    </source>
</evidence>
<protein>
    <submittedName>
        <fullName evidence="4">Prolyl oligopeptidase family serine peptidase</fullName>
    </submittedName>
</protein>
<reference evidence="4 5" key="1">
    <citation type="submission" date="2022-08" db="EMBL/GenBank/DDBJ databases">
        <title>Paenibacillus endoradicis sp. nov., Paenibacillus radicibacter sp. nov and Paenibacillus pararadicis sp. nov., three cold-adapted plant growth-promoting bacteria isolated from root of Larix gmelinii in Great Khingan.</title>
        <authorList>
            <person name="Xue H."/>
        </authorList>
    </citation>
    <scope>NUCLEOTIDE SEQUENCE [LARGE SCALE GENOMIC DNA]</scope>
    <source>
        <strain evidence="4 5">N5-1-1-5</strain>
    </source>
</reference>
<dbReference type="EMBL" id="JANQBD010000024">
    <property type="protein sequence ID" value="MCR8635054.1"/>
    <property type="molecule type" value="Genomic_DNA"/>
</dbReference>
<organism evidence="4 5">
    <name type="scientific">Paenibacillus radicis</name>
    <name type="common">ex Xue et al. 2023</name>
    <dbReference type="NCBI Taxonomy" id="2972489"/>
    <lineage>
        <taxon>Bacteria</taxon>
        <taxon>Bacillati</taxon>
        <taxon>Bacillota</taxon>
        <taxon>Bacilli</taxon>
        <taxon>Bacillales</taxon>
        <taxon>Paenibacillaceae</taxon>
        <taxon>Paenibacillus</taxon>
    </lineage>
</organism>
<feature type="domain" description="SLH" evidence="3">
    <location>
        <begin position="29"/>
        <end position="87"/>
    </location>
</feature>
<evidence type="ECO:0000313" key="4">
    <source>
        <dbReference type="EMBL" id="MCR8635054.1"/>
    </source>
</evidence>
<evidence type="ECO:0000256" key="1">
    <source>
        <dbReference type="ARBA" id="ARBA00022801"/>
    </source>
</evidence>
<dbReference type="Pfam" id="PF00326">
    <property type="entry name" value="Peptidase_S9"/>
    <property type="match status" value="1"/>
</dbReference>
<evidence type="ECO:0000256" key="2">
    <source>
        <dbReference type="SAM" id="SignalP"/>
    </source>
</evidence>
<dbReference type="SUPFAM" id="SSF53474">
    <property type="entry name" value="alpha/beta-Hydrolases"/>
    <property type="match status" value="1"/>
</dbReference>
<dbReference type="InterPro" id="IPR001375">
    <property type="entry name" value="Peptidase_S9_cat"/>
</dbReference>
<dbReference type="Pfam" id="PF00395">
    <property type="entry name" value="SLH"/>
    <property type="match status" value="2"/>
</dbReference>
<dbReference type="SUPFAM" id="SSF82171">
    <property type="entry name" value="DPP6 N-terminal domain-like"/>
    <property type="match status" value="1"/>
</dbReference>
<dbReference type="InterPro" id="IPR029058">
    <property type="entry name" value="AB_hydrolase_fold"/>
</dbReference>
<gene>
    <name evidence="4" type="ORF">NV381_28025</name>
</gene>
<sequence>MKQKLSLFISMLFLVTIMTVPISAHAETAAKSFADVTEKHYASKEISKLAQMGIIEGGSDGLFHPDSEITRGVTALWLSKALKLKEPVSLKGFTDIPESSVYSYAVNSLKEKGIVEGDEGRFNPEAPLTREQMASLLVRAFKLKENGVNVWFKDESSIGESHYKDVVRLKQHLITDQLEYLPKSRVTRAQLVLFLNRAISQGETGKDEIPLSDFLRKSKTRGIQSSPDGKMTAYVEEFEGHLQIYVDQEGVEQDYRITNMKDRDIENFFWFNNERIVYTTSAHGLEDNHVHSVNPNGKEDKDLTPYDNIRADIMESLSYLPGHESDMLISINNRDRTVFDVQRLNVKTGKMELVAENPGNITEWLTDIYGEARLAVAKDGINTKILYRSSAQGKFESILDVKFGDSFKPIMFSFDETQIFALSDIGRNTLALVKYNLNTKSIGETVYENPEADVTDIVISYKKQAILAVKYETDKVHYHYLDKEFEQLNQAIAKKLPGEQFIITGNPLPESKVNLFVYSDRSPGVYYQYNRKDDTIKKVKDTMPWIQVDQLAEMKSVSYTARDGMTIRGYLTLPKNAGDKNLPFVILPHGGPWARDSWGYDKEVQILANRGYGVLQMNFRGSTGFGKALFNAGNKQWGQAMQNDITDGVNWLIKQGTADPKRIAIYGSSYGGYAALAGMTFTPDLYAAGIDFMGPSSLLTFLETMPPYWDKKKLYMQVGDPGVDKQMMEDYSPLLHVDRIKSPVMFAQGVNDPRVKKKESDQMVMAIRQRGIDAPYMIKEDEGHGFRGYENQLDFYTIMLKFLDTHLKK</sequence>
<comment type="caution">
    <text evidence="4">The sequence shown here is derived from an EMBL/GenBank/DDBJ whole genome shotgun (WGS) entry which is preliminary data.</text>
</comment>
<keyword evidence="1" id="KW-0378">Hydrolase</keyword>
<dbReference type="PANTHER" id="PTHR42776">
    <property type="entry name" value="SERINE PEPTIDASE S9 FAMILY MEMBER"/>
    <property type="match status" value="1"/>
</dbReference>
<dbReference type="PROSITE" id="PS51272">
    <property type="entry name" value="SLH"/>
    <property type="match status" value="2"/>
</dbReference>
<accession>A0ABT1YRQ5</accession>